<feature type="transmembrane region" description="Helical" evidence="6">
    <location>
        <begin position="400"/>
        <end position="419"/>
    </location>
</feature>
<dbReference type="Gene3D" id="1.20.1250.20">
    <property type="entry name" value="MFS general substrate transporter like domains"/>
    <property type="match status" value="1"/>
</dbReference>
<keyword evidence="3 6" id="KW-1133">Transmembrane helix</keyword>
<protein>
    <recommendedName>
        <fullName evidence="7">Major facilitator superfamily (MFS) profile domain-containing protein</fullName>
    </recommendedName>
</protein>
<evidence type="ECO:0000256" key="3">
    <source>
        <dbReference type="ARBA" id="ARBA00022989"/>
    </source>
</evidence>
<feature type="transmembrane region" description="Helical" evidence="6">
    <location>
        <begin position="162"/>
        <end position="179"/>
    </location>
</feature>
<keyword evidence="4 6" id="KW-0472">Membrane</keyword>
<evidence type="ECO:0000313" key="9">
    <source>
        <dbReference type="Proteomes" id="UP000827721"/>
    </source>
</evidence>
<evidence type="ECO:0000256" key="4">
    <source>
        <dbReference type="ARBA" id="ARBA00023136"/>
    </source>
</evidence>
<evidence type="ECO:0000256" key="1">
    <source>
        <dbReference type="ARBA" id="ARBA00004141"/>
    </source>
</evidence>
<feature type="transmembrane region" description="Helical" evidence="6">
    <location>
        <begin position="431"/>
        <end position="452"/>
    </location>
</feature>
<dbReference type="InterPro" id="IPR020846">
    <property type="entry name" value="MFS_dom"/>
</dbReference>
<feature type="transmembrane region" description="Helical" evidence="6">
    <location>
        <begin position="488"/>
        <end position="508"/>
    </location>
</feature>
<gene>
    <name evidence="8" type="ORF">JRO89_XS11G0233300</name>
</gene>
<dbReference type="PANTHER" id="PTHR24064">
    <property type="entry name" value="SOLUTE CARRIER FAMILY 22 MEMBER"/>
    <property type="match status" value="1"/>
</dbReference>
<proteinExistence type="predicted"/>
<dbReference type="Pfam" id="PF00083">
    <property type="entry name" value="Sugar_tr"/>
    <property type="match status" value="1"/>
</dbReference>
<evidence type="ECO:0000313" key="8">
    <source>
        <dbReference type="EMBL" id="KAH7557879.1"/>
    </source>
</evidence>
<feature type="transmembrane region" description="Helical" evidence="6">
    <location>
        <begin position="249"/>
        <end position="269"/>
    </location>
</feature>
<dbReference type="PROSITE" id="PS50850">
    <property type="entry name" value="MFS"/>
    <property type="match status" value="1"/>
</dbReference>
<reference evidence="8 9" key="1">
    <citation type="submission" date="2021-02" db="EMBL/GenBank/DDBJ databases">
        <title>Plant Genome Project.</title>
        <authorList>
            <person name="Zhang R.-G."/>
        </authorList>
    </citation>
    <scope>NUCLEOTIDE SEQUENCE [LARGE SCALE GENOMIC DNA]</scope>
    <source>
        <tissue evidence="8">Leaves</tissue>
    </source>
</reference>
<feature type="transmembrane region" description="Helical" evidence="6">
    <location>
        <begin position="347"/>
        <end position="364"/>
    </location>
</feature>
<dbReference type="SUPFAM" id="SSF103473">
    <property type="entry name" value="MFS general substrate transporter"/>
    <property type="match status" value="1"/>
</dbReference>
<dbReference type="Proteomes" id="UP000827721">
    <property type="component" value="Unassembled WGS sequence"/>
</dbReference>
<dbReference type="EMBL" id="JAFEMO010000011">
    <property type="protein sequence ID" value="KAH7557879.1"/>
    <property type="molecule type" value="Genomic_DNA"/>
</dbReference>
<sequence>MADNSLPLLSQSDHSNQPPQTDHDDHHNHDDIVVTSLDDMIEQSIGCFGWAQFVQAILVAIASIFDSQQSFINVYTDSYPTWHCTNGTTTAACNSTSNICQLSRSDWAWDRISSSSIISEWGLECSSAFIRSLPASSHFTGCLLGILFVSALADSSLGRKNLLLFSCLIMSVTTFMGVLSNNVWIYSLLRFISGVARASIGTCTIVLLTEKIGRRWRGLSGVIDATFFVIGTLSLPAIAYISGGSSWRAMYLWTSIPSLVYCALLHFSVSESPRWLFMQGLVDEAMATLKRLSPNNNEDINVSLLLDHHELDHVHSTHHDDHQTSNKFNIFSSIGELFVKQWARRRTLALMVLGFGIGTVYYGMTFGNGNLGVVFNGLSEMPSVLMIFYLIKSLNRRSSILLLCVTSGICCIMTVVVRSSELEMVQIGLEVGSFFGACTGLNVILIYAIELFPTCVRNSATSMARQALNFGAIFSSILVSIGKKNELLSNNVIFGLIIICCGFSVVFLPETKDAALCDTMDEQERKDNNIVHV</sequence>
<evidence type="ECO:0000259" key="7">
    <source>
        <dbReference type="PROSITE" id="PS50850"/>
    </source>
</evidence>
<accession>A0ABQ8HGX6</accession>
<feature type="region of interest" description="Disordered" evidence="5">
    <location>
        <begin position="1"/>
        <end position="29"/>
    </location>
</feature>
<keyword evidence="2 6" id="KW-0812">Transmembrane</keyword>
<feature type="transmembrane region" description="Helical" evidence="6">
    <location>
        <begin position="221"/>
        <end position="243"/>
    </location>
</feature>
<comment type="subcellular location">
    <subcellularLocation>
        <location evidence="1">Membrane</location>
        <topology evidence="1">Multi-pass membrane protein</topology>
    </subcellularLocation>
</comment>
<evidence type="ECO:0000256" key="5">
    <source>
        <dbReference type="SAM" id="MobiDB-lite"/>
    </source>
</evidence>
<comment type="caution">
    <text evidence="8">The sequence shown here is derived from an EMBL/GenBank/DDBJ whole genome shotgun (WGS) entry which is preliminary data.</text>
</comment>
<feature type="transmembrane region" description="Helical" evidence="6">
    <location>
        <begin position="370"/>
        <end position="391"/>
    </location>
</feature>
<dbReference type="InterPro" id="IPR036259">
    <property type="entry name" value="MFS_trans_sf"/>
</dbReference>
<organism evidence="8 9">
    <name type="scientific">Xanthoceras sorbifolium</name>
    <dbReference type="NCBI Taxonomy" id="99658"/>
    <lineage>
        <taxon>Eukaryota</taxon>
        <taxon>Viridiplantae</taxon>
        <taxon>Streptophyta</taxon>
        <taxon>Embryophyta</taxon>
        <taxon>Tracheophyta</taxon>
        <taxon>Spermatophyta</taxon>
        <taxon>Magnoliopsida</taxon>
        <taxon>eudicotyledons</taxon>
        <taxon>Gunneridae</taxon>
        <taxon>Pentapetalae</taxon>
        <taxon>rosids</taxon>
        <taxon>malvids</taxon>
        <taxon>Sapindales</taxon>
        <taxon>Sapindaceae</taxon>
        <taxon>Xanthoceroideae</taxon>
        <taxon>Xanthoceras</taxon>
    </lineage>
</organism>
<evidence type="ECO:0000256" key="6">
    <source>
        <dbReference type="SAM" id="Phobius"/>
    </source>
</evidence>
<dbReference type="InterPro" id="IPR005828">
    <property type="entry name" value="MFS_sugar_transport-like"/>
</dbReference>
<evidence type="ECO:0000256" key="2">
    <source>
        <dbReference type="ARBA" id="ARBA00022692"/>
    </source>
</evidence>
<name>A0ABQ8HGX6_9ROSI</name>
<keyword evidence="9" id="KW-1185">Reference proteome</keyword>
<feature type="domain" description="Major facilitator superfamily (MFS) profile" evidence="7">
    <location>
        <begin position="55"/>
        <end position="512"/>
    </location>
</feature>
<feature type="compositionally biased region" description="Polar residues" evidence="5">
    <location>
        <begin position="7"/>
        <end position="20"/>
    </location>
</feature>